<dbReference type="AlphaFoldDB" id="A0A7K1Y489"/>
<evidence type="ECO:0000256" key="1">
    <source>
        <dbReference type="ARBA" id="ARBA00010996"/>
    </source>
</evidence>
<evidence type="ECO:0000313" key="7">
    <source>
        <dbReference type="Proteomes" id="UP000466586"/>
    </source>
</evidence>
<dbReference type="EMBL" id="WVHT01000001">
    <property type="protein sequence ID" value="MXV49392.1"/>
    <property type="molecule type" value="Genomic_DNA"/>
</dbReference>
<evidence type="ECO:0000313" key="6">
    <source>
        <dbReference type="EMBL" id="MXV49392.1"/>
    </source>
</evidence>
<organism evidence="6 7">
    <name type="scientific">Hufsiella arboris</name>
    <dbReference type="NCBI Taxonomy" id="2695275"/>
    <lineage>
        <taxon>Bacteria</taxon>
        <taxon>Pseudomonadati</taxon>
        <taxon>Bacteroidota</taxon>
        <taxon>Sphingobacteriia</taxon>
        <taxon>Sphingobacteriales</taxon>
        <taxon>Sphingobacteriaceae</taxon>
        <taxon>Hufsiella</taxon>
    </lineage>
</organism>
<dbReference type="InterPro" id="IPR013766">
    <property type="entry name" value="Thioredoxin_domain"/>
</dbReference>
<dbReference type="Proteomes" id="UP000466586">
    <property type="component" value="Unassembled WGS sequence"/>
</dbReference>
<dbReference type="PROSITE" id="PS51352">
    <property type="entry name" value="THIOREDOXIN_2"/>
    <property type="match status" value="1"/>
</dbReference>
<keyword evidence="3" id="KW-0479">Metal-binding</keyword>
<feature type="disulfide bond" description="Redox-active" evidence="4">
    <location>
        <begin position="98"/>
        <end position="102"/>
    </location>
</feature>
<proteinExistence type="inferred from homology"/>
<protein>
    <submittedName>
        <fullName evidence="6">Redoxin domain-containing protein</fullName>
    </submittedName>
</protein>
<dbReference type="InterPro" id="IPR036249">
    <property type="entry name" value="Thioredoxin-like_sf"/>
</dbReference>
<comment type="caution">
    <text evidence="6">The sequence shown here is derived from an EMBL/GenBank/DDBJ whole genome shotgun (WGS) entry which is preliminary data.</text>
</comment>
<dbReference type="GO" id="GO:0046872">
    <property type="term" value="F:metal ion binding"/>
    <property type="evidence" value="ECO:0007669"/>
    <property type="project" value="UniProtKB-KW"/>
</dbReference>
<evidence type="ECO:0000256" key="4">
    <source>
        <dbReference type="PIRSR" id="PIRSR603782-2"/>
    </source>
</evidence>
<feature type="binding site" evidence="3">
    <location>
        <position position="187"/>
    </location>
    <ligand>
        <name>Cu cation</name>
        <dbReference type="ChEBI" id="CHEBI:23378"/>
    </ligand>
</feature>
<feature type="domain" description="Thioredoxin" evidence="5">
    <location>
        <begin position="60"/>
        <end position="228"/>
    </location>
</feature>
<dbReference type="CDD" id="cd02968">
    <property type="entry name" value="SCO"/>
    <property type="match status" value="1"/>
</dbReference>
<keyword evidence="4" id="KW-1015">Disulfide bond</keyword>
<dbReference type="SUPFAM" id="SSF52833">
    <property type="entry name" value="Thioredoxin-like"/>
    <property type="match status" value="1"/>
</dbReference>
<name>A0A7K1Y489_9SPHI</name>
<keyword evidence="2 3" id="KW-0186">Copper</keyword>
<dbReference type="Gene3D" id="3.40.30.10">
    <property type="entry name" value="Glutaredoxin"/>
    <property type="match status" value="1"/>
</dbReference>
<dbReference type="RefSeq" id="WP_160842508.1">
    <property type="nucleotide sequence ID" value="NZ_WVHT01000001.1"/>
</dbReference>
<gene>
    <name evidence="6" type="ORF">GS399_00290</name>
</gene>
<sequence length="237" mass="27369">MKQKFSLKKLVILVVVLALPGFCYYLLTEKGKNRYRPLSYFGPKKVAPTFHKVRGKLVSDTIYHQVREFQLTNQAGNQLKFAADTSKITVVNFFYTRCPSFCRNMNQQLKRVVDTYSRNHLLTFLSISVDPDYDSPAVLKKYADSYQAKAGKWDFVTGDKSLIYSLAKDDFLLDAVKDTLTENNIIHSPMLVLIDPKRRIRGYYDSNLPEQVDKLTDEIKVLIAEELRNIKEPVTIR</sequence>
<evidence type="ECO:0000256" key="2">
    <source>
        <dbReference type="ARBA" id="ARBA00023008"/>
    </source>
</evidence>
<dbReference type="PANTHER" id="PTHR12151">
    <property type="entry name" value="ELECTRON TRANSPORT PROTIN SCO1/SENC FAMILY MEMBER"/>
    <property type="match status" value="1"/>
</dbReference>
<dbReference type="Pfam" id="PF02630">
    <property type="entry name" value="SCO1-SenC"/>
    <property type="match status" value="1"/>
</dbReference>
<feature type="binding site" evidence="3">
    <location>
        <position position="102"/>
    </location>
    <ligand>
        <name>Cu cation</name>
        <dbReference type="ChEBI" id="CHEBI:23378"/>
    </ligand>
</feature>
<accession>A0A7K1Y489</accession>
<feature type="binding site" evidence="3">
    <location>
        <position position="98"/>
    </location>
    <ligand>
        <name>Cu cation</name>
        <dbReference type="ChEBI" id="CHEBI:23378"/>
    </ligand>
</feature>
<evidence type="ECO:0000259" key="5">
    <source>
        <dbReference type="PROSITE" id="PS51352"/>
    </source>
</evidence>
<keyword evidence="7" id="KW-1185">Reference proteome</keyword>
<dbReference type="InterPro" id="IPR003782">
    <property type="entry name" value="SCO1/SenC"/>
</dbReference>
<evidence type="ECO:0000256" key="3">
    <source>
        <dbReference type="PIRSR" id="PIRSR603782-1"/>
    </source>
</evidence>
<comment type="similarity">
    <text evidence="1">Belongs to the SCO1/2 family.</text>
</comment>
<dbReference type="PANTHER" id="PTHR12151:SF25">
    <property type="entry name" value="LINALOOL DEHYDRATASE_ISOMERASE DOMAIN-CONTAINING PROTEIN"/>
    <property type="match status" value="1"/>
</dbReference>
<reference evidence="6 7" key="1">
    <citation type="submission" date="2019-11" db="EMBL/GenBank/DDBJ databases">
        <title>Pedobacter sp. HMF7647 Genome sequencing and assembly.</title>
        <authorList>
            <person name="Kang H."/>
            <person name="Kim H."/>
            <person name="Joh K."/>
        </authorList>
    </citation>
    <scope>NUCLEOTIDE SEQUENCE [LARGE SCALE GENOMIC DNA]</scope>
    <source>
        <strain evidence="6 7">HMF7647</strain>
    </source>
</reference>